<organism evidence="1 2">
    <name type="scientific">Elysia crispata</name>
    <name type="common">lettuce slug</name>
    <dbReference type="NCBI Taxonomy" id="231223"/>
    <lineage>
        <taxon>Eukaryota</taxon>
        <taxon>Metazoa</taxon>
        <taxon>Spiralia</taxon>
        <taxon>Lophotrochozoa</taxon>
        <taxon>Mollusca</taxon>
        <taxon>Gastropoda</taxon>
        <taxon>Heterobranchia</taxon>
        <taxon>Euthyneura</taxon>
        <taxon>Panpulmonata</taxon>
        <taxon>Sacoglossa</taxon>
        <taxon>Placobranchoidea</taxon>
        <taxon>Plakobranchidae</taxon>
        <taxon>Elysia</taxon>
    </lineage>
</organism>
<reference evidence="1" key="1">
    <citation type="journal article" date="2023" name="G3 (Bethesda)">
        <title>A reference genome for the long-term kleptoplast-retaining sea slug Elysia crispata morphotype clarki.</title>
        <authorList>
            <person name="Eastman K.E."/>
            <person name="Pendleton A.L."/>
            <person name="Shaikh M.A."/>
            <person name="Suttiyut T."/>
            <person name="Ogas R."/>
            <person name="Tomko P."/>
            <person name="Gavelis G."/>
            <person name="Widhalm J.R."/>
            <person name="Wisecaver J.H."/>
        </authorList>
    </citation>
    <scope>NUCLEOTIDE SEQUENCE</scope>
    <source>
        <strain evidence="1">ECLA1</strain>
    </source>
</reference>
<dbReference type="EMBL" id="JAWDGP010007919">
    <property type="protein sequence ID" value="KAK3700260.1"/>
    <property type="molecule type" value="Genomic_DNA"/>
</dbReference>
<proteinExistence type="predicted"/>
<keyword evidence="2" id="KW-1185">Reference proteome</keyword>
<evidence type="ECO:0000313" key="2">
    <source>
        <dbReference type="Proteomes" id="UP001283361"/>
    </source>
</evidence>
<sequence length="153" mass="17459">MDITGQKYRPVAIALAQLTISHEMTREISQLRAGLLFLRDFTSYSYYSYKQWVGSSKSPPAAAEDTEQVGINHYFSAKTRLLGRKKKRRKRRLLVFGEKVSNEILIAVYSLAVSHLALIRSRFAGRRGNLEQRQKARSLNLGILEQFEKSGIP</sequence>
<dbReference type="Proteomes" id="UP001283361">
    <property type="component" value="Unassembled WGS sequence"/>
</dbReference>
<name>A0AAE0XNR4_9GAST</name>
<evidence type="ECO:0000313" key="1">
    <source>
        <dbReference type="EMBL" id="KAK3700260.1"/>
    </source>
</evidence>
<dbReference type="AlphaFoldDB" id="A0AAE0XNR4"/>
<comment type="caution">
    <text evidence="1">The sequence shown here is derived from an EMBL/GenBank/DDBJ whole genome shotgun (WGS) entry which is preliminary data.</text>
</comment>
<gene>
    <name evidence="1" type="ORF">RRG08_033538</name>
</gene>
<accession>A0AAE0XNR4</accession>
<protein>
    <submittedName>
        <fullName evidence="1">Uncharacterized protein</fullName>
    </submittedName>
</protein>